<reference evidence="5" key="1">
    <citation type="submission" date="2012-12" db="EMBL/GenBank/DDBJ databases">
        <title>Identification and characterization of a phenylalanine ammonia-lyase gene family in Isatis indigotica Fort.</title>
        <authorList>
            <person name="Liu Q."/>
            <person name="Chen J."/>
            <person name="Zhou X."/>
            <person name="Di P."/>
            <person name="Xiao Y."/>
            <person name="Xuan H."/>
            <person name="Zhang L."/>
            <person name="Chen W."/>
        </authorList>
    </citation>
    <scope>NUCLEOTIDE SEQUENCE</scope>
    <source>
        <tissue evidence="5">Salivary gland</tissue>
    </source>
</reference>
<dbReference type="GO" id="GO:0005576">
    <property type="term" value="C:extracellular region"/>
    <property type="evidence" value="ECO:0007669"/>
    <property type="project" value="UniProtKB-SubCell"/>
</dbReference>
<dbReference type="InterPro" id="IPR011694">
    <property type="entry name" value="Ixonnexin-like"/>
</dbReference>
<feature type="compositionally biased region" description="Low complexity" evidence="3">
    <location>
        <begin position="126"/>
        <end position="136"/>
    </location>
</feature>
<accession>A0A0K8R9D8</accession>
<feature type="chain" id="PRO_5005516960" evidence="4">
    <location>
        <begin position="21"/>
        <end position="166"/>
    </location>
</feature>
<evidence type="ECO:0000256" key="2">
    <source>
        <dbReference type="ARBA" id="ARBA00022525"/>
    </source>
</evidence>
<feature type="compositionally biased region" description="Polar residues" evidence="3">
    <location>
        <begin position="140"/>
        <end position="151"/>
    </location>
</feature>
<name>A0A0K8R9D8_IXORI</name>
<keyword evidence="4" id="KW-0732">Signal</keyword>
<evidence type="ECO:0000313" key="5">
    <source>
        <dbReference type="EMBL" id="JAA67772.1"/>
    </source>
</evidence>
<protein>
    <submittedName>
        <fullName evidence="5">Putative basic tail protein</fullName>
    </submittedName>
</protein>
<feature type="signal peptide" evidence="4">
    <location>
        <begin position="1"/>
        <end position="20"/>
    </location>
</feature>
<organism evidence="5">
    <name type="scientific">Ixodes ricinus</name>
    <name type="common">Common tick</name>
    <name type="synonym">Acarus ricinus</name>
    <dbReference type="NCBI Taxonomy" id="34613"/>
    <lineage>
        <taxon>Eukaryota</taxon>
        <taxon>Metazoa</taxon>
        <taxon>Ecdysozoa</taxon>
        <taxon>Arthropoda</taxon>
        <taxon>Chelicerata</taxon>
        <taxon>Arachnida</taxon>
        <taxon>Acari</taxon>
        <taxon>Parasitiformes</taxon>
        <taxon>Ixodida</taxon>
        <taxon>Ixodoidea</taxon>
        <taxon>Ixodidae</taxon>
        <taxon>Ixodinae</taxon>
        <taxon>Ixodes</taxon>
    </lineage>
</organism>
<dbReference type="AlphaFoldDB" id="A0A0K8R9D8"/>
<dbReference type="Pfam" id="PF07771">
    <property type="entry name" value="TSGP1"/>
    <property type="match status" value="1"/>
</dbReference>
<evidence type="ECO:0000256" key="3">
    <source>
        <dbReference type="SAM" id="MobiDB-lite"/>
    </source>
</evidence>
<sequence length="166" mass="17801">MKLGIPSSLVIIVVIASTNCQFPDLHVRWPRRGNFTIKYGCPPSPRTEALAQSYPDCLYYCKDKNGDWMYGFYLPGTNCSYGPRKLPGSCFGGSCYLILETVTDVTSSESTQISTLENGTTPTPPVETETTLSTPVINGTAATSPEGNGSAPTLPMENEAPPAPDV</sequence>
<comment type="subcellular location">
    <subcellularLocation>
        <location evidence="1">Secreted</location>
    </subcellularLocation>
</comment>
<proteinExistence type="evidence at transcript level"/>
<dbReference type="EMBL" id="GADI01006036">
    <property type="protein sequence ID" value="JAA67772.1"/>
    <property type="molecule type" value="mRNA"/>
</dbReference>
<keyword evidence="2" id="KW-0964">Secreted</keyword>
<evidence type="ECO:0000256" key="1">
    <source>
        <dbReference type="ARBA" id="ARBA00004613"/>
    </source>
</evidence>
<feature type="region of interest" description="Disordered" evidence="3">
    <location>
        <begin position="108"/>
        <end position="166"/>
    </location>
</feature>
<dbReference type="CDD" id="cd23501">
    <property type="entry name" value="TSLPI_Salp14_NTD"/>
    <property type="match status" value="1"/>
</dbReference>
<evidence type="ECO:0000256" key="4">
    <source>
        <dbReference type="SAM" id="SignalP"/>
    </source>
</evidence>